<evidence type="ECO:0000259" key="8">
    <source>
        <dbReference type="PROSITE" id="PS50847"/>
    </source>
</evidence>
<dbReference type="Pfam" id="PF17802">
    <property type="entry name" value="SpaA"/>
    <property type="match status" value="1"/>
</dbReference>
<dbReference type="Gene3D" id="2.60.40.10">
    <property type="entry name" value="Immunoglobulins"/>
    <property type="match status" value="1"/>
</dbReference>
<keyword evidence="4" id="KW-0732">Signal</keyword>
<keyword evidence="3" id="KW-0964">Secreted</keyword>
<proteinExistence type="predicted"/>
<dbReference type="GO" id="GO:0007155">
    <property type="term" value="P:cell adhesion"/>
    <property type="evidence" value="ECO:0007669"/>
    <property type="project" value="InterPro"/>
</dbReference>
<feature type="compositionally biased region" description="Polar residues" evidence="6">
    <location>
        <begin position="47"/>
        <end position="62"/>
    </location>
</feature>
<dbReference type="Pfam" id="PF17961">
    <property type="entry name" value="Big_8"/>
    <property type="match status" value="1"/>
</dbReference>
<feature type="compositionally biased region" description="Polar residues" evidence="6">
    <location>
        <begin position="87"/>
        <end position="126"/>
    </location>
</feature>
<dbReference type="NCBIfam" id="TIGR01167">
    <property type="entry name" value="LPXTG_anchor"/>
    <property type="match status" value="1"/>
</dbReference>
<feature type="region of interest" description="Disordered" evidence="6">
    <location>
        <begin position="974"/>
        <end position="1025"/>
    </location>
</feature>
<sequence length="1056" mass="114189">MSNKSRHRRLLFMMGLVLFSLLGSIWISSNSGMTVYADSKTNITQNGTGSGTVINQQEEPQISTVNSNTTDNTSSSDDQTSQKQVTNTEAQPRAPTNNNQPVQEDRNYISNSQYSTSNGGANTNQGPSVNSISKSNSSPSAYNKGTSVDITISNPQLTTNSIEGRFATEFKFDFSVPDSAKSGDTTTISLPDQLDFQRSQKFNIYALDGKTVVATAVIDKPSRSLVLTYTDYVDSHDSISGHIDMQVTAATSEINKEETIPAEIKINGHTVTIDSSGIKHRPSKGDTATDFWKYGYVDYDNNKNEIVYHVNINASMQSVSNVVISDSLASNGFSYVPGSFSISKGNWERNSENYWTLSNPQDVTSQYNIDINSSNSAYTVKLGNISEGYAIVYRVKSNHPLLNGELVENDVSYKSNKKVINSSINRVLYQEANGKANGYNYSLTINKEDESGAPLANAVFSVIRKSTNGVVGTITTGPDGKGTIYGLLKDDYIIRETSAPSGYTLAKDVIVSADSFDSKGATATITDKKAVTTVSGTKTWKDNDDQDGKRPDSIKVNLLANGKVVQSKTVKASDNWKYSFTNLPEFENGKKITYTVMEDAVAGYTSTIDGYNITNNHTPATVKVSGTKTWNDNNNQDGIRPSSITVNLLANGQQVASKTVSASDNWQYSFDNLAAYANGQKITYTVTEDAVAGYTSTVDGYNVTNNHTPATVKVSGAKTWNDNNNQDGIRPSSITVNLLANGQQVASKTVSASDNWQYSFDNLAAYANGQKITYTVTEDAVAGYTSTVDGYNVTNNHTPATVKVSGTKTWKDNNNQDGIRPSSITVNLLANGQQVASKTVSASDNWQYSFDNLAAYANGQKITYTVTEDAVAGYTSTVDGYNVTNNHTPATVKVSGTKTWNDNNNQDGIRPSSITVNLLANGQQVASKTVSASDNWQYSFDNLAAYANGQKITYTVTENAVAGYTSTVDGYNITNTHNPTTPKKPQVPNNPTTPKKPQVPNNGNKVTPKAYTQGKTYEKTGKLPQTGNESSMGMMLIGLVTLLLSLGLVVINRFTI</sequence>
<dbReference type="EMBL" id="KM063576">
    <property type="protein sequence ID" value="AJS10530.1"/>
    <property type="molecule type" value="Genomic_DNA"/>
</dbReference>
<feature type="region of interest" description="Disordered" evidence="6">
    <location>
        <begin position="47"/>
        <end position="147"/>
    </location>
</feature>
<name>A0A0D3RL70_LIMRT</name>
<evidence type="ECO:0000256" key="5">
    <source>
        <dbReference type="ARBA" id="ARBA00023088"/>
    </source>
</evidence>
<evidence type="ECO:0000256" key="7">
    <source>
        <dbReference type="SAM" id="Phobius"/>
    </source>
</evidence>
<dbReference type="PROSITE" id="PS50847">
    <property type="entry name" value="GRAM_POS_ANCHORING"/>
    <property type="match status" value="1"/>
</dbReference>
<evidence type="ECO:0000256" key="3">
    <source>
        <dbReference type="ARBA" id="ARBA00022525"/>
    </source>
</evidence>
<feature type="compositionally biased region" description="Polar residues" evidence="6">
    <location>
        <begin position="987"/>
        <end position="1005"/>
    </location>
</feature>
<evidence type="ECO:0000256" key="4">
    <source>
        <dbReference type="ARBA" id="ARBA00022729"/>
    </source>
</evidence>
<dbReference type="InterPro" id="IPR011252">
    <property type="entry name" value="Fibrogen-bd_dom1"/>
</dbReference>
<dbReference type="Pfam" id="PF05738">
    <property type="entry name" value="Cna_B"/>
    <property type="match status" value="5"/>
</dbReference>
<keyword evidence="9" id="KW-0176">Collagen</keyword>
<keyword evidence="9" id="KW-0614">Plasmid</keyword>
<dbReference type="Pfam" id="PF00746">
    <property type="entry name" value="Gram_pos_anchor"/>
    <property type="match status" value="1"/>
</dbReference>
<keyword evidence="7" id="KW-0472">Membrane</keyword>
<evidence type="ECO:0000313" key="9">
    <source>
        <dbReference type="EMBL" id="AJS10530.1"/>
    </source>
</evidence>
<geneLocation type="plasmid" evidence="9">
    <name>pLU4</name>
</geneLocation>
<keyword evidence="5" id="KW-0572">Peptidoglycan-anchor</keyword>
<keyword evidence="7" id="KW-0812">Transmembrane</keyword>
<accession>A0A0D3RL70</accession>
<dbReference type="CDD" id="cd00222">
    <property type="entry name" value="CollagenBindB"/>
    <property type="match status" value="5"/>
</dbReference>
<dbReference type="Gene3D" id="2.60.40.1280">
    <property type="match status" value="1"/>
</dbReference>
<evidence type="ECO:0000256" key="2">
    <source>
        <dbReference type="ARBA" id="ARBA00022512"/>
    </source>
</evidence>
<keyword evidence="7" id="KW-1133">Transmembrane helix</keyword>
<feature type="compositionally biased region" description="Low complexity" evidence="6">
    <location>
        <begin position="127"/>
        <end position="140"/>
    </location>
</feature>
<dbReference type="SUPFAM" id="SSF49401">
    <property type="entry name" value="Bacterial adhesins"/>
    <property type="match status" value="2"/>
</dbReference>
<gene>
    <name evidence="9" type="ORF">LRELU4_p031</name>
</gene>
<keyword evidence="2" id="KW-0134">Cell wall</keyword>
<protein>
    <submittedName>
        <fullName evidence="9">Collagen-binding A protein-like protein</fullName>
    </submittedName>
</protein>
<dbReference type="AlphaFoldDB" id="A0A0D3RL70"/>
<dbReference type="InterPro" id="IPR019931">
    <property type="entry name" value="LPXTG_anchor"/>
</dbReference>
<reference evidence="9" key="1">
    <citation type="submission" date="2014-06" db="EMBL/GenBank/DDBJ databases">
        <title>Complete nucleotide sequence of plasmid pLU4 isolated from Lactobacillus reuteri LU4 (KCTC 12397BP).</title>
        <authorList>
            <person name="Kim D.-H."/>
            <person name="Jeon Y.-J."/>
            <person name="Chung M.-J."/>
            <person name="Seo J.-G."/>
            <person name="Ro Y.-T."/>
        </authorList>
    </citation>
    <scope>NUCLEOTIDE SEQUENCE</scope>
    <source>
        <strain evidence="9">LU4</strain>
        <plasmid evidence="9">pLU4</plasmid>
    </source>
</reference>
<comment type="subcellular location">
    <subcellularLocation>
        <location evidence="1">Secreted</location>
        <location evidence="1">Cell wall</location>
        <topology evidence="1">Peptidoglycan-anchor</topology>
    </subcellularLocation>
</comment>
<dbReference type="Gene3D" id="2.60.40.1140">
    <property type="entry name" value="Collagen-binding surface protein Cna, B-type domain"/>
    <property type="match status" value="5"/>
</dbReference>
<dbReference type="InterPro" id="IPR013783">
    <property type="entry name" value="Ig-like_fold"/>
</dbReference>
<evidence type="ECO:0000256" key="6">
    <source>
        <dbReference type="SAM" id="MobiDB-lite"/>
    </source>
</evidence>
<feature type="domain" description="Gram-positive cocci surface proteins LPxTG" evidence="8">
    <location>
        <begin position="1023"/>
        <end position="1056"/>
    </location>
</feature>
<evidence type="ECO:0000256" key="1">
    <source>
        <dbReference type="ARBA" id="ARBA00004168"/>
    </source>
</evidence>
<organism evidence="9">
    <name type="scientific">Limosilactobacillus reuteri</name>
    <name type="common">Lactobacillus reuteri</name>
    <dbReference type="NCBI Taxonomy" id="1598"/>
    <lineage>
        <taxon>Bacteria</taxon>
        <taxon>Bacillati</taxon>
        <taxon>Bacillota</taxon>
        <taxon>Bacilli</taxon>
        <taxon>Lactobacillales</taxon>
        <taxon>Lactobacillaceae</taxon>
        <taxon>Limosilactobacillus</taxon>
    </lineage>
</organism>
<feature type="compositionally biased region" description="Low complexity" evidence="6">
    <location>
        <begin position="63"/>
        <end position="86"/>
    </location>
</feature>
<dbReference type="RefSeq" id="WP_075667758.1">
    <property type="nucleotide sequence ID" value="NZ_KM063576.1"/>
</dbReference>
<feature type="transmembrane region" description="Helical" evidence="7">
    <location>
        <begin position="1032"/>
        <end position="1051"/>
    </location>
</feature>
<feature type="compositionally biased region" description="Low complexity" evidence="6">
    <location>
        <begin position="974"/>
        <end position="984"/>
    </location>
</feature>
<dbReference type="InterPro" id="IPR041033">
    <property type="entry name" value="SpaA_PFL_dom_1"/>
</dbReference>
<dbReference type="InterPro" id="IPR041171">
    <property type="entry name" value="SDR_Ig"/>
</dbReference>
<dbReference type="InterPro" id="IPR008966">
    <property type="entry name" value="Adhesion_dom_sf"/>
</dbReference>
<dbReference type="InterPro" id="IPR008454">
    <property type="entry name" value="Collagen-bd_Cna-like_B-typ_dom"/>
</dbReference>
<dbReference type="SUPFAM" id="SSF49478">
    <property type="entry name" value="Cna protein B-type domain"/>
    <property type="match status" value="6"/>
</dbReference>